<feature type="compositionally biased region" description="Polar residues" evidence="1">
    <location>
        <begin position="369"/>
        <end position="381"/>
    </location>
</feature>
<feature type="region of interest" description="Disordered" evidence="1">
    <location>
        <begin position="361"/>
        <end position="381"/>
    </location>
</feature>
<name>A0A9P8LEN2_9PEZI</name>
<feature type="compositionally biased region" description="Polar residues" evidence="1">
    <location>
        <begin position="553"/>
        <end position="566"/>
    </location>
</feature>
<dbReference type="EMBL" id="JAGHQM010000297">
    <property type="protein sequence ID" value="KAH0562763.1"/>
    <property type="molecule type" value="Genomic_DNA"/>
</dbReference>
<keyword evidence="3" id="KW-1185">Reference proteome</keyword>
<reference evidence="2" key="1">
    <citation type="submission" date="2021-03" db="EMBL/GenBank/DDBJ databases">
        <title>Comparative genomics and phylogenomic investigation of the class Geoglossomycetes provide insights into ecological specialization and systematics.</title>
        <authorList>
            <person name="Melie T."/>
            <person name="Pirro S."/>
            <person name="Miller A.N."/>
            <person name="Quandt A."/>
        </authorList>
    </citation>
    <scope>NUCLEOTIDE SEQUENCE</scope>
    <source>
        <strain evidence="2">CAQ_001_2017</strain>
    </source>
</reference>
<comment type="caution">
    <text evidence="2">The sequence shown here is derived from an EMBL/GenBank/DDBJ whole genome shotgun (WGS) entry which is preliminary data.</text>
</comment>
<dbReference type="AlphaFoldDB" id="A0A9P8LEN2"/>
<dbReference type="Proteomes" id="UP000750711">
    <property type="component" value="Unassembled WGS sequence"/>
</dbReference>
<feature type="compositionally biased region" description="Basic and acidic residues" evidence="1">
    <location>
        <begin position="8"/>
        <end position="17"/>
    </location>
</feature>
<proteinExistence type="predicted"/>
<protein>
    <submittedName>
        <fullName evidence="2">Uncharacterized protein</fullName>
    </submittedName>
</protein>
<organism evidence="2 3">
    <name type="scientific">Trichoglossum hirsutum</name>
    <dbReference type="NCBI Taxonomy" id="265104"/>
    <lineage>
        <taxon>Eukaryota</taxon>
        <taxon>Fungi</taxon>
        <taxon>Dikarya</taxon>
        <taxon>Ascomycota</taxon>
        <taxon>Pezizomycotina</taxon>
        <taxon>Geoglossomycetes</taxon>
        <taxon>Geoglossales</taxon>
        <taxon>Geoglossaceae</taxon>
        <taxon>Trichoglossum</taxon>
    </lineage>
</organism>
<feature type="region of interest" description="Disordered" evidence="1">
    <location>
        <begin position="398"/>
        <end position="432"/>
    </location>
</feature>
<feature type="region of interest" description="Disordered" evidence="1">
    <location>
        <begin position="553"/>
        <end position="578"/>
    </location>
</feature>
<evidence type="ECO:0000313" key="3">
    <source>
        <dbReference type="Proteomes" id="UP000750711"/>
    </source>
</evidence>
<accession>A0A9P8LEN2</accession>
<feature type="region of interest" description="Disordered" evidence="1">
    <location>
        <begin position="1"/>
        <end position="25"/>
    </location>
</feature>
<gene>
    <name evidence="2" type="ORF">GP486_002592</name>
</gene>
<evidence type="ECO:0000256" key="1">
    <source>
        <dbReference type="SAM" id="MobiDB-lite"/>
    </source>
</evidence>
<evidence type="ECO:0000313" key="2">
    <source>
        <dbReference type="EMBL" id="KAH0562763.1"/>
    </source>
</evidence>
<sequence length="578" mass="63671">MTRRHSARTVDHHHGEGVARGAENTASYARARDHIEGFKRDYYYRDDNSDNDVASAAVAVSSEAFRKDFLVDMSREEWVRLCGDLHLDEGHEEEGEARFKHPKCSYDASSSTLVVHAIPSPVHESIIKIFEAGFIRARSNLQVSDASRTVRTITDERHSDFRGRHQGSTKFPDLGVIFKRSDGRLQLKLVVEVGFPEKYDSLVRDARLWLEGSRTVPTVILVQVEESPSYSSPLSNLEDEEIERLGLSRQPEYDFSAGGDFGPVVFKGLVWVGRITRVFMEVWRWDPLSGLATRDGDRMDFLPPVSLPQLEFKLGDFITSPPEDVPIRFAWDVIREELKKSIVALAAERYGDAIRKLECRAGGRDSRDNGGTAQSASSGQFQRGSANIQFVSGGLFQQESDNTQSAPGGQFQQRSRNTRSGETAQSLSGRQFQQGANITQFGNIGSLGGDILFTGGLFQQGGNNFLTGNIRNIRGDLNIRPVSAGQFRRGDSSVQVGSFGTIGTIGGDVNIGNIRLSGGFFQMGNNNVQSGNIINIGDISNIGGNIDLRTVQSVSGRRSPRESTNTRSEDVEGDLNLS</sequence>